<dbReference type="Proteomes" id="UP001408356">
    <property type="component" value="Unassembled WGS sequence"/>
</dbReference>
<dbReference type="PANTHER" id="PTHR11247:SF8">
    <property type="entry name" value="PALMITOYL-PROTEIN THIOESTERASE 1"/>
    <property type="match status" value="1"/>
</dbReference>
<evidence type="ECO:0000313" key="11">
    <source>
        <dbReference type="EMBL" id="KAK9420148.1"/>
    </source>
</evidence>
<evidence type="ECO:0000256" key="9">
    <source>
        <dbReference type="SAM" id="Phobius"/>
    </source>
</evidence>
<reference evidence="11 12" key="1">
    <citation type="journal article" date="2024" name="J. Plant Pathol.">
        <title>Sequence and assembly of the genome of Seiridium unicorne, isolate CBS 538.82, causal agent of cypress canker disease.</title>
        <authorList>
            <person name="Scali E."/>
            <person name="Rocca G.D."/>
            <person name="Danti R."/>
            <person name="Garbelotto M."/>
            <person name="Barberini S."/>
            <person name="Baroncelli R."/>
            <person name="Emiliani G."/>
        </authorList>
    </citation>
    <scope>NUCLEOTIDE SEQUENCE [LARGE SCALE GENOMIC DNA]</scope>
    <source>
        <strain evidence="11 12">BM-138-508</strain>
    </source>
</reference>
<feature type="compositionally biased region" description="Polar residues" evidence="8">
    <location>
        <begin position="602"/>
        <end position="614"/>
    </location>
</feature>
<sequence length="1103" mass="121857">MRIYWAFIALFLHHGLGAYVQWKQCDDFTGTSVWTSSAALSLAATLRPNGSATQMSLELSDSPKLPECNTGPNIKDAIIDITLLGGSKTFSSPILDGPCAIGSAGQANQSSDPWPTVISLSQNLDNIYPFSTFLIAIHLLAINTTEVACISAYITPEIPRSIRDALCYGPLAVLITVLATTYCRVLLSSQEMVVEGDEGPSHKSSPVINGIGDCLSHLQFTFLSACLSLVYPGFFQPAVSALNWFSLFSSSNAFLKGYTYSGTNDGIYEVNGTYGGTFGMEHMIQNIGAPMTMEIWINMVILTLLALAAAAVLIVLHRLLCRQLYPSNTDQPFSTMGQLIKDVLRMVLSYFMQPIVAVSAYQLDHIGLLPSYLISMAVLLIAIILAAYVWLFRHTTSERLAALMIDVTKATQGTKGSKPRRPNLRAFLLIHFALVFLRGIVIGAVQVSGQAQVAMLLFCEFALVASVIKFVPNLLRSTLVYNAVGRFIALSLMIAWLVPSTTVSAKSLVAYLVLALELVMLVVLILIPQLYAFWKFWLRRAASKKAPVYSMRQLQRRPPPVRQLPARPRSSEDELICVNCGLDPTVRSDTISRLHLDITNIRSPTNSYTRPSTRATRHGSRSPSGASREFSSPSGASSPMLRKEDISDVVEEPTSYPEPISRARSHGDRITSGGSYASLASNPPDVDYAVREMDLYYPSANGELQWARASYDDCLDKCCQALQGLVILLIETTSDLIKNIRQVFLIEIYREPRFFAPKGPEQSTDATLATSTSRTMPSIRSILHFLPLATLALSKPQRQRPLSDPSTSDEPDDTPLPVVIWHGLGDNFANDGIRSVGELIEELHEGTLVYYVKLADDATGDQSATWWGNVTEQVDKVCADLASHQILSTAPAIDAVGFSQGGQFLRAYVERCNSPPVRNLITFGSQHNGIVDYRACGPTDWLCKGAMALLHGNTFSQYVQSHLVPAQYFRDPKQLDKYLEGSNFLADINNERVLKNTTYAKNLAKLDNFVMYMFEDDTVVIPKETAWFEEVIGEESIPLRARKLYTEDWLGLRELDRKGGLKFRTTPGDHMRLSDEVLTESFKEFFGPEGKKYSKETVSFGEL</sequence>
<keyword evidence="9" id="KW-0472">Membrane</keyword>
<feature type="signal peptide" evidence="10">
    <location>
        <begin position="1"/>
        <end position="17"/>
    </location>
</feature>
<dbReference type="PRINTS" id="PR00414">
    <property type="entry name" value="PPTHIESTRASE"/>
</dbReference>
<dbReference type="InterPro" id="IPR029058">
    <property type="entry name" value="AB_hydrolase_fold"/>
</dbReference>
<feature type="transmembrane region" description="Helical" evidence="9">
    <location>
        <begin position="426"/>
        <end position="447"/>
    </location>
</feature>
<feature type="transmembrane region" description="Helical" evidence="9">
    <location>
        <begin position="343"/>
        <end position="363"/>
    </location>
</feature>
<organism evidence="11 12">
    <name type="scientific">Seiridium unicorne</name>
    <dbReference type="NCBI Taxonomy" id="138068"/>
    <lineage>
        <taxon>Eukaryota</taxon>
        <taxon>Fungi</taxon>
        <taxon>Dikarya</taxon>
        <taxon>Ascomycota</taxon>
        <taxon>Pezizomycotina</taxon>
        <taxon>Sordariomycetes</taxon>
        <taxon>Xylariomycetidae</taxon>
        <taxon>Amphisphaeriales</taxon>
        <taxon>Sporocadaceae</taxon>
        <taxon>Seiridium</taxon>
    </lineage>
</organism>
<feature type="transmembrane region" description="Helical" evidence="9">
    <location>
        <begin position="295"/>
        <end position="316"/>
    </location>
</feature>
<evidence type="ECO:0000256" key="4">
    <source>
        <dbReference type="ARBA" id="ARBA00022801"/>
    </source>
</evidence>
<evidence type="ECO:0000256" key="5">
    <source>
        <dbReference type="ARBA" id="ARBA00023157"/>
    </source>
</evidence>
<feature type="transmembrane region" description="Helical" evidence="9">
    <location>
        <begin position="369"/>
        <end position="391"/>
    </location>
</feature>
<comment type="caution">
    <text evidence="11">The sequence shown here is derived from an EMBL/GenBank/DDBJ whole genome shotgun (WGS) entry which is preliminary data.</text>
</comment>
<evidence type="ECO:0000256" key="1">
    <source>
        <dbReference type="ARBA" id="ARBA00012423"/>
    </source>
</evidence>
<keyword evidence="9" id="KW-0812">Transmembrane</keyword>
<dbReference type="InterPro" id="IPR002472">
    <property type="entry name" value="Palm_thioest"/>
</dbReference>
<feature type="compositionally biased region" description="Polar residues" evidence="8">
    <location>
        <begin position="621"/>
        <end position="637"/>
    </location>
</feature>
<feature type="chain" id="PRO_5046695340" description="Palmitoyl-protein thioesterase 1" evidence="10">
    <location>
        <begin position="18"/>
        <end position="1103"/>
    </location>
</feature>
<evidence type="ECO:0000256" key="2">
    <source>
        <dbReference type="ARBA" id="ARBA00014212"/>
    </source>
</evidence>
<evidence type="ECO:0000256" key="8">
    <source>
        <dbReference type="SAM" id="MobiDB-lite"/>
    </source>
</evidence>
<accession>A0ABR2V0G0</accession>
<keyword evidence="6" id="KW-0325">Glycoprotein</keyword>
<gene>
    <name evidence="11" type="ORF">SUNI508_06676</name>
</gene>
<keyword evidence="9" id="KW-1133">Transmembrane helix</keyword>
<feature type="transmembrane region" description="Helical" evidence="9">
    <location>
        <begin position="479"/>
        <end position="498"/>
    </location>
</feature>
<dbReference type="EC" id="3.1.2.22" evidence="1"/>
<feature type="region of interest" description="Disordered" evidence="8">
    <location>
        <begin position="602"/>
        <end position="669"/>
    </location>
</feature>
<dbReference type="PANTHER" id="PTHR11247">
    <property type="entry name" value="PALMITOYL-PROTEIN THIOESTERASE/DOLICHYLDIPHOSPHATASE 1"/>
    <property type="match status" value="1"/>
</dbReference>
<evidence type="ECO:0000256" key="3">
    <source>
        <dbReference type="ARBA" id="ARBA00022729"/>
    </source>
</evidence>
<keyword evidence="12" id="KW-1185">Reference proteome</keyword>
<dbReference type="EMBL" id="JARVKF010000257">
    <property type="protein sequence ID" value="KAK9420148.1"/>
    <property type="molecule type" value="Genomic_DNA"/>
</dbReference>
<feature type="region of interest" description="Disordered" evidence="8">
    <location>
        <begin position="796"/>
        <end position="815"/>
    </location>
</feature>
<keyword evidence="3 10" id="KW-0732">Signal</keyword>
<dbReference type="SUPFAM" id="SSF53474">
    <property type="entry name" value="alpha/beta-Hydrolases"/>
    <property type="match status" value="1"/>
</dbReference>
<evidence type="ECO:0000313" key="12">
    <source>
        <dbReference type="Proteomes" id="UP001408356"/>
    </source>
</evidence>
<dbReference type="Gene3D" id="3.40.50.1820">
    <property type="entry name" value="alpha/beta hydrolase"/>
    <property type="match status" value="1"/>
</dbReference>
<keyword evidence="5" id="KW-1015">Disulfide bond</keyword>
<keyword evidence="4" id="KW-0378">Hydrolase</keyword>
<proteinExistence type="predicted"/>
<name>A0ABR2V0G0_9PEZI</name>
<evidence type="ECO:0000256" key="7">
    <source>
        <dbReference type="ARBA" id="ARBA00031934"/>
    </source>
</evidence>
<dbReference type="Pfam" id="PF02089">
    <property type="entry name" value="Palm_thioest"/>
    <property type="match status" value="1"/>
</dbReference>
<evidence type="ECO:0000256" key="10">
    <source>
        <dbReference type="SAM" id="SignalP"/>
    </source>
</evidence>
<feature type="transmembrane region" description="Helical" evidence="9">
    <location>
        <begin position="510"/>
        <end position="534"/>
    </location>
</feature>
<protein>
    <recommendedName>
        <fullName evidence="2">Palmitoyl-protein thioesterase 1</fullName>
        <ecNumber evidence="1">3.1.2.22</ecNumber>
    </recommendedName>
    <alternativeName>
        <fullName evidence="7">Palmitoyl-protein hydrolase 1</fullName>
    </alternativeName>
</protein>
<evidence type="ECO:0000256" key="6">
    <source>
        <dbReference type="ARBA" id="ARBA00023180"/>
    </source>
</evidence>